<name>A0A4R5MD57_9BURK</name>
<gene>
    <name evidence="1" type="ORF">EYW47_08930</name>
</gene>
<comment type="caution">
    <text evidence="1">The sequence shown here is derived from an EMBL/GenBank/DDBJ whole genome shotgun (WGS) entry which is preliminary data.</text>
</comment>
<dbReference type="RefSeq" id="WP_133194501.1">
    <property type="nucleotide sequence ID" value="NZ_JBHUCW010000006.1"/>
</dbReference>
<proteinExistence type="predicted"/>
<keyword evidence="2" id="KW-1185">Reference proteome</keyword>
<protein>
    <submittedName>
        <fullName evidence="1">Uncharacterized protein</fullName>
    </submittedName>
</protein>
<dbReference type="AlphaFoldDB" id="A0A4R5MD57"/>
<evidence type="ECO:0000313" key="1">
    <source>
        <dbReference type="EMBL" id="TDG24664.1"/>
    </source>
</evidence>
<accession>A0A4R5MD57</accession>
<organism evidence="1 2">
    <name type="scientific">Paraburkholderia silviterrae</name>
    <dbReference type="NCBI Taxonomy" id="2528715"/>
    <lineage>
        <taxon>Bacteria</taxon>
        <taxon>Pseudomonadati</taxon>
        <taxon>Pseudomonadota</taxon>
        <taxon>Betaproteobacteria</taxon>
        <taxon>Burkholderiales</taxon>
        <taxon>Burkholderiaceae</taxon>
        <taxon>Paraburkholderia</taxon>
    </lineage>
</organism>
<dbReference type="EMBL" id="SMRP01000003">
    <property type="protein sequence ID" value="TDG24664.1"/>
    <property type="molecule type" value="Genomic_DNA"/>
</dbReference>
<sequence>MTTTIVQTISVADAAFMLHVYLGPIRSWTDFLTDNIRGRQSVAGHMLLPCARRHDGKSYRPVYAISDVRAFIEKVRKAIPSAGKTPIKTTALAIDSGVHWRVNRFDRDGASVARRSCISARYAHPFRRPISHWNNQF</sequence>
<dbReference type="OrthoDB" id="9011335at2"/>
<reference evidence="1 2" key="1">
    <citation type="submission" date="2019-03" db="EMBL/GenBank/DDBJ databases">
        <title>Paraburkholderia sp. 4M-K11, isolated from subtropical forest soil.</title>
        <authorList>
            <person name="Gao Z.-H."/>
            <person name="Qiu L.-H."/>
        </authorList>
    </citation>
    <scope>NUCLEOTIDE SEQUENCE [LARGE SCALE GENOMIC DNA]</scope>
    <source>
        <strain evidence="1 2">4M-K11</strain>
    </source>
</reference>
<evidence type="ECO:0000313" key="2">
    <source>
        <dbReference type="Proteomes" id="UP000295722"/>
    </source>
</evidence>
<dbReference type="Proteomes" id="UP000295722">
    <property type="component" value="Unassembled WGS sequence"/>
</dbReference>